<protein>
    <recommendedName>
        <fullName evidence="12">NB-ARC domain-containing protein</fullName>
    </recommendedName>
</protein>
<evidence type="ECO:0000259" key="8">
    <source>
        <dbReference type="Pfam" id="PF18052"/>
    </source>
</evidence>
<dbReference type="EMBL" id="JABTTQ020001903">
    <property type="protein sequence ID" value="KAK6127155.1"/>
    <property type="molecule type" value="Genomic_DNA"/>
</dbReference>
<reference evidence="10 11" key="1">
    <citation type="journal article" date="2021" name="Comput. Struct. Biotechnol. J.">
        <title>De novo genome assembly of the potent medicinal plant Rehmannia glutinosa using nanopore technology.</title>
        <authorList>
            <person name="Ma L."/>
            <person name="Dong C."/>
            <person name="Song C."/>
            <person name="Wang X."/>
            <person name="Zheng X."/>
            <person name="Niu Y."/>
            <person name="Chen S."/>
            <person name="Feng W."/>
        </authorList>
    </citation>
    <scope>NUCLEOTIDE SEQUENCE [LARGE SCALE GENOMIC DNA]</scope>
    <source>
        <strain evidence="10">DH-2019</strain>
    </source>
</reference>
<keyword evidence="4" id="KW-0547">Nucleotide-binding</keyword>
<dbReference type="Gene3D" id="1.20.5.4130">
    <property type="match status" value="1"/>
</dbReference>
<keyword evidence="6" id="KW-0067">ATP-binding</keyword>
<sequence length="631" mass="71878">MGDSSFASGFKTGFGSAFLQFALERFATFGSFAWKEIGLIWGVEDELRKLQRTFFKIQDLLDYMNGGLLRFSGAWQIWFEDLRKLSYDADALLDHVSLHLSTYSSVNANPENQVFSMVVSSFNELNLPHQISEMQKKLEELARELESLATIEKAKGKIASTRSSSFSNLCSFSDDVVGRARDKECLVDLISKECHPMGKFSVISVVGMGGIGKTTVAKLVYDDDRVCSNFQRRIWVSMSMEFDLVRVMKSMIEYTTLCACNLSDLNSLQVVLQGLLCGRKFLLVLDDYWSENEDEWDILHSLFRFGSKGSRIIVTTRSAKVSSIVRSFAVHRLEILSDDDCWELIKQRAFTSMDASTNFEEVGVQIARKCKGLPLVAMALGSVLHRKCTQEEWRSVLENELWDLPPVRNVFLTLIFELYAPSSHICEVLFAYCSIFPQNYEFEVDELVLLWMAEGFIQPVGSQRLEDLGSDYFNDLYLRSFFKQCKCTSNKTRYKMHDIIHDMARLVSKDVCFHVKYTMPNCYPLFGNACHLSLLHLGVQPLKLKASQKNERLRTFLVMSNSASPNGGEVDPQLFLNLQFLRVLDLSRQSNRAITVLLINRNIFATLISLENPILSLPSPCASLWHYKHSS</sequence>
<evidence type="ECO:0008006" key="12">
    <source>
        <dbReference type="Google" id="ProtNLM"/>
    </source>
</evidence>
<dbReference type="Pfam" id="PF23559">
    <property type="entry name" value="WHD_DRP"/>
    <property type="match status" value="1"/>
</dbReference>
<comment type="similarity">
    <text evidence="1">Belongs to the disease resistance NB-LRR family.</text>
</comment>
<evidence type="ECO:0000259" key="9">
    <source>
        <dbReference type="Pfam" id="PF23559"/>
    </source>
</evidence>
<dbReference type="SUPFAM" id="SSF52540">
    <property type="entry name" value="P-loop containing nucleoside triphosphate hydrolases"/>
    <property type="match status" value="1"/>
</dbReference>
<dbReference type="InterPro" id="IPR036388">
    <property type="entry name" value="WH-like_DNA-bd_sf"/>
</dbReference>
<evidence type="ECO:0000313" key="11">
    <source>
        <dbReference type="Proteomes" id="UP001318860"/>
    </source>
</evidence>
<name>A0ABR0UYY6_REHGL</name>
<organism evidence="10 11">
    <name type="scientific">Rehmannia glutinosa</name>
    <name type="common">Chinese foxglove</name>
    <dbReference type="NCBI Taxonomy" id="99300"/>
    <lineage>
        <taxon>Eukaryota</taxon>
        <taxon>Viridiplantae</taxon>
        <taxon>Streptophyta</taxon>
        <taxon>Embryophyta</taxon>
        <taxon>Tracheophyta</taxon>
        <taxon>Spermatophyta</taxon>
        <taxon>Magnoliopsida</taxon>
        <taxon>eudicotyledons</taxon>
        <taxon>Gunneridae</taxon>
        <taxon>Pentapetalae</taxon>
        <taxon>asterids</taxon>
        <taxon>lamiids</taxon>
        <taxon>Lamiales</taxon>
        <taxon>Orobanchaceae</taxon>
        <taxon>Rehmannieae</taxon>
        <taxon>Rehmannia</taxon>
    </lineage>
</organism>
<evidence type="ECO:0000256" key="5">
    <source>
        <dbReference type="ARBA" id="ARBA00022821"/>
    </source>
</evidence>
<dbReference type="PANTHER" id="PTHR36766">
    <property type="entry name" value="PLANT BROAD-SPECTRUM MILDEW RESISTANCE PROTEIN RPW8"/>
    <property type="match status" value="1"/>
</dbReference>
<evidence type="ECO:0000256" key="4">
    <source>
        <dbReference type="ARBA" id="ARBA00022741"/>
    </source>
</evidence>
<dbReference type="InterPro" id="IPR058922">
    <property type="entry name" value="WHD_DRP"/>
</dbReference>
<keyword evidence="2" id="KW-0433">Leucine-rich repeat</keyword>
<gene>
    <name evidence="10" type="ORF">DH2020_039103</name>
</gene>
<evidence type="ECO:0000256" key="2">
    <source>
        <dbReference type="ARBA" id="ARBA00022614"/>
    </source>
</evidence>
<keyword evidence="5" id="KW-0611">Plant defense</keyword>
<evidence type="ECO:0000313" key="10">
    <source>
        <dbReference type="EMBL" id="KAK6127155.1"/>
    </source>
</evidence>
<evidence type="ECO:0000259" key="7">
    <source>
        <dbReference type="Pfam" id="PF00931"/>
    </source>
</evidence>
<dbReference type="Gene3D" id="1.10.10.10">
    <property type="entry name" value="Winged helix-like DNA-binding domain superfamily/Winged helix DNA-binding domain"/>
    <property type="match status" value="1"/>
</dbReference>
<proteinExistence type="inferred from homology"/>
<dbReference type="InterPro" id="IPR002182">
    <property type="entry name" value="NB-ARC"/>
</dbReference>
<evidence type="ECO:0000256" key="3">
    <source>
        <dbReference type="ARBA" id="ARBA00022737"/>
    </source>
</evidence>
<dbReference type="PANTHER" id="PTHR36766:SF40">
    <property type="entry name" value="DISEASE RESISTANCE PROTEIN RGA3"/>
    <property type="match status" value="1"/>
</dbReference>
<accession>A0ABR0UYY6</accession>
<comment type="caution">
    <text evidence="10">The sequence shown here is derived from an EMBL/GenBank/DDBJ whole genome shotgun (WGS) entry which is preliminary data.</text>
</comment>
<dbReference type="Pfam" id="PF00931">
    <property type="entry name" value="NB-ARC"/>
    <property type="match status" value="1"/>
</dbReference>
<dbReference type="Pfam" id="PF18052">
    <property type="entry name" value="Rx_N"/>
    <property type="match status" value="1"/>
</dbReference>
<dbReference type="InterPro" id="IPR042197">
    <property type="entry name" value="Apaf_helical"/>
</dbReference>
<keyword evidence="11" id="KW-1185">Reference proteome</keyword>
<feature type="domain" description="NB-ARC" evidence="7">
    <location>
        <begin position="192"/>
        <end position="352"/>
    </location>
</feature>
<dbReference type="Gene3D" id="3.40.50.300">
    <property type="entry name" value="P-loop containing nucleotide triphosphate hydrolases"/>
    <property type="match status" value="1"/>
</dbReference>
<dbReference type="Gene3D" id="1.10.8.430">
    <property type="entry name" value="Helical domain of apoptotic protease-activating factors"/>
    <property type="match status" value="1"/>
</dbReference>
<feature type="domain" description="Disease resistance N-terminal" evidence="8">
    <location>
        <begin position="29"/>
        <end position="102"/>
    </location>
</feature>
<dbReference type="PRINTS" id="PR00364">
    <property type="entry name" value="DISEASERSIST"/>
</dbReference>
<feature type="domain" description="Disease resistance protein winged helix" evidence="9">
    <location>
        <begin position="435"/>
        <end position="504"/>
    </location>
</feature>
<dbReference type="Proteomes" id="UP001318860">
    <property type="component" value="Unassembled WGS sequence"/>
</dbReference>
<evidence type="ECO:0000256" key="6">
    <source>
        <dbReference type="ARBA" id="ARBA00022840"/>
    </source>
</evidence>
<keyword evidence="3" id="KW-0677">Repeat</keyword>
<evidence type="ECO:0000256" key="1">
    <source>
        <dbReference type="ARBA" id="ARBA00008894"/>
    </source>
</evidence>
<dbReference type="InterPro" id="IPR027417">
    <property type="entry name" value="P-loop_NTPase"/>
</dbReference>
<dbReference type="InterPro" id="IPR041118">
    <property type="entry name" value="Rx_N"/>
</dbReference>